<evidence type="ECO:0000256" key="1">
    <source>
        <dbReference type="SAM" id="Phobius"/>
    </source>
</evidence>
<feature type="domain" description="DUF1559" evidence="2">
    <location>
        <begin position="45"/>
        <end position="309"/>
    </location>
</feature>
<dbReference type="InterPro" id="IPR027558">
    <property type="entry name" value="Pre_pil_HX9DG_C"/>
</dbReference>
<gene>
    <name evidence="3" type="primary">xcpT_27</name>
    <name evidence="3" type="ORF">V6x_23270</name>
</gene>
<dbReference type="InterPro" id="IPR045584">
    <property type="entry name" value="Pilin-like"/>
</dbReference>
<organism evidence="3 4">
    <name type="scientific">Gimesia chilikensis</name>
    <dbReference type="NCBI Taxonomy" id="2605989"/>
    <lineage>
        <taxon>Bacteria</taxon>
        <taxon>Pseudomonadati</taxon>
        <taxon>Planctomycetota</taxon>
        <taxon>Planctomycetia</taxon>
        <taxon>Planctomycetales</taxon>
        <taxon>Planctomycetaceae</taxon>
        <taxon>Gimesia</taxon>
    </lineage>
</organism>
<dbReference type="NCBIfam" id="TIGR04294">
    <property type="entry name" value="pre_pil_HX9DG"/>
    <property type="match status" value="1"/>
</dbReference>
<protein>
    <submittedName>
        <fullName evidence="3">Type II secretion system protein G</fullName>
    </submittedName>
</protein>
<dbReference type="PROSITE" id="PS00409">
    <property type="entry name" value="PROKAR_NTER_METHYL"/>
    <property type="match status" value="1"/>
</dbReference>
<dbReference type="Pfam" id="PF07963">
    <property type="entry name" value="N_methyl"/>
    <property type="match status" value="1"/>
</dbReference>
<evidence type="ECO:0000259" key="2">
    <source>
        <dbReference type="Pfam" id="PF07596"/>
    </source>
</evidence>
<dbReference type="SUPFAM" id="SSF54523">
    <property type="entry name" value="Pili subunits"/>
    <property type="match status" value="1"/>
</dbReference>
<accession>A0A517WBK1</accession>
<dbReference type="RefSeq" id="WP_145039718.1">
    <property type="nucleotide sequence ID" value="NZ_CP036347.1"/>
</dbReference>
<feature type="transmembrane region" description="Helical" evidence="1">
    <location>
        <begin position="21"/>
        <end position="44"/>
    </location>
</feature>
<reference evidence="3 4" key="1">
    <citation type="submission" date="2019-02" db="EMBL/GenBank/DDBJ databases">
        <title>Deep-cultivation of Planctomycetes and their phenomic and genomic characterization uncovers novel biology.</title>
        <authorList>
            <person name="Wiegand S."/>
            <person name="Jogler M."/>
            <person name="Boedeker C."/>
            <person name="Pinto D."/>
            <person name="Vollmers J."/>
            <person name="Rivas-Marin E."/>
            <person name="Kohn T."/>
            <person name="Peeters S.H."/>
            <person name="Heuer A."/>
            <person name="Rast P."/>
            <person name="Oberbeckmann S."/>
            <person name="Bunk B."/>
            <person name="Jeske O."/>
            <person name="Meyerdierks A."/>
            <person name="Storesund J.E."/>
            <person name="Kallscheuer N."/>
            <person name="Luecker S."/>
            <person name="Lage O.M."/>
            <person name="Pohl T."/>
            <person name="Merkel B.J."/>
            <person name="Hornburger P."/>
            <person name="Mueller R.-W."/>
            <person name="Bruemmer F."/>
            <person name="Labrenz M."/>
            <person name="Spormann A.M."/>
            <person name="Op den Camp H."/>
            <person name="Overmann J."/>
            <person name="Amann R."/>
            <person name="Jetten M.S.M."/>
            <person name="Mascher T."/>
            <person name="Medema M.H."/>
            <person name="Devos D.P."/>
            <person name="Kaster A.-K."/>
            <person name="Ovreas L."/>
            <person name="Rohde M."/>
            <person name="Galperin M.Y."/>
            <person name="Jogler C."/>
        </authorList>
    </citation>
    <scope>NUCLEOTIDE SEQUENCE [LARGE SCALE GENOMIC DNA]</scope>
    <source>
        <strain evidence="3 4">V6</strain>
    </source>
</reference>
<dbReference type="NCBIfam" id="TIGR02532">
    <property type="entry name" value="IV_pilin_GFxxxE"/>
    <property type="match status" value="1"/>
</dbReference>
<keyword evidence="1" id="KW-0472">Membrane</keyword>
<dbReference type="EMBL" id="CP036347">
    <property type="protein sequence ID" value="QDU02622.1"/>
    <property type="molecule type" value="Genomic_DNA"/>
</dbReference>
<dbReference type="PANTHER" id="PTHR30093">
    <property type="entry name" value="GENERAL SECRETION PATHWAY PROTEIN G"/>
    <property type="match status" value="1"/>
</dbReference>
<name>A0A517WBK1_9PLAN</name>
<keyword evidence="1" id="KW-1133">Transmembrane helix</keyword>
<proteinExistence type="predicted"/>
<dbReference type="InterPro" id="IPR011453">
    <property type="entry name" value="DUF1559"/>
</dbReference>
<dbReference type="InterPro" id="IPR012902">
    <property type="entry name" value="N_methyl_site"/>
</dbReference>
<sequence>MLSRATRLSRPVPRPRNRSGFTLIELLVVIAIIAILIALLLPAVQQAREAARRSSCKNNIKQMALATHMFHDTFNKFPYAVSDFEVTADLSDPNNLPDKTYVTGHIQIMPHLEQDAVAQRWDKEEKRNSTNDADGDGFTNAMLVQMIVPTFICPSMTMPTEPLAENRAPASYIFCSGTPETSMLHYATHYNLPEPVFDGAIIPRVLDPDSSSSPSYKKSTKMRDITDGTTNTFMLGEVDFAPEGVPSANIGGLWAYGYAGYTWGTTYARLNKKDGTNPNYGVFRSQHTGGAHFAMVDGSVHFLSENIDFGLYQALSTRSGGEVVEFP</sequence>
<keyword evidence="1" id="KW-0812">Transmembrane</keyword>
<evidence type="ECO:0000313" key="4">
    <source>
        <dbReference type="Proteomes" id="UP000320722"/>
    </source>
</evidence>
<dbReference type="PANTHER" id="PTHR30093:SF2">
    <property type="entry name" value="TYPE II SECRETION SYSTEM PROTEIN H"/>
    <property type="match status" value="1"/>
</dbReference>
<dbReference type="Proteomes" id="UP000320722">
    <property type="component" value="Chromosome"/>
</dbReference>
<dbReference type="AlphaFoldDB" id="A0A517WBK1"/>
<dbReference type="Gene3D" id="3.30.700.10">
    <property type="entry name" value="Glycoprotein, Type 4 Pilin"/>
    <property type="match status" value="1"/>
</dbReference>
<evidence type="ECO:0000313" key="3">
    <source>
        <dbReference type="EMBL" id="QDU02622.1"/>
    </source>
</evidence>
<dbReference type="Pfam" id="PF07596">
    <property type="entry name" value="SBP_bac_10"/>
    <property type="match status" value="1"/>
</dbReference>